<dbReference type="EMBL" id="BDRX01000019">
    <property type="protein sequence ID" value="GBF90686.1"/>
    <property type="molecule type" value="Genomic_DNA"/>
</dbReference>
<comment type="function">
    <text evidence="6">Destroys radicals which are normally produced within the cells and which are toxic to biological systems.</text>
</comment>
<evidence type="ECO:0000259" key="8">
    <source>
        <dbReference type="Pfam" id="PF02777"/>
    </source>
</evidence>
<sequence length="226" mass="24589">MASSPIKPLPYAHYALEPHIDALTVNIHHTKHQMAFINELRAVIEEHPELRGLDATAICKAIGSGRLTGKAAEAARFPAGAQWNHSFFWSVLCAPSDSVVAIPSHSHPPTGELAAAIDAAFGSLEGLKVRFSTTAIEWRGSGWVWLGVKPDGGLAIAATPNEDNPLMAPESERIIPILGLDLWEHAYYLKHHNRKHEYTAAFWLIADWSAVAGNYAAAKEGRVYSA</sequence>
<dbReference type="InterPro" id="IPR019833">
    <property type="entry name" value="Mn/Fe_SOD_BS"/>
</dbReference>
<protein>
    <recommendedName>
        <fullName evidence="2 6">Superoxide dismutase</fullName>
        <ecNumber evidence="2 6">1.15.1.1</ecNumber>
    </recommendedName>
</protein>
<dbReference type="Pfam" id="PF02777">
    <property type="entry name" value="Sod_Fe_C"/>
    <property type="match status" value="1"/>
</dbReference>
<comment type="similarity">
    <text evidence="1 6">Belongs to the iron/manganese superoxide dismutase family.</text>
</comment>
<dbReference type="Gene3D" id="1.10.287.990">
    <property type="entry name" value="Fe,Mn superoxide dismutase (SOD) domain"/>
    <property type="match status" value="1"/>
</dbReference>
<dbReference type="SUPFAM" id="SSF54719">
    <property type="entry name" value="Fe,Mn superoxide dismutase (SOD), C-terminal domain"/>
    <property type="match status" value="1"/>
</dbReference>
<comment type="catalytic activity">
    <reaction evidence="6">
        <text>2 superoxide + 2 H(+) = H2O2 + O2</text>
        <dbReference type="Rhea" id="RHEA:20696"/>
        <dbReference type="ChEBI" id="CHEBI:15378"/>
        <dbReference type="ChEBI" id="CHEBI:15379"/>
        <dbReference type="ChEBI" id="CHEBI:16240"/>
        <dbReference type="ChEBI" id="CHEBI:18421"/>
        <dbReference type="EC" id="1.15.1.1"/>
    </reaction>
</comment>
<dbReference type="OrthoDB" id="239262at2759"/>
<proteinExistence type="inferred from homology"/>
<keyword evidence="10" id="KW-1185">Reference proteome</keyword>
<dbReference type="InterPro" id="IPR036314">
    <property type="entry name" value="SOD_C_sf"/>
</dbReference>
<dbReference type="InterPro" id="IPR019831">
    <property type="entry name" value="Mn/Fe_SOD_N"/>
</dbReference>
<dbReference type="InParanoid" id="A0A2V0NSS6"/>
<dbReference type="AlphaFoldDB" id="A0A2V0NSS6"/>
<dbReference type="PRINTS" id="PR01703">
    <property type="entry name" value="MNSODISMTASE"/>
</dbReference>
<feature type="binding site" evidence="5">
    <location>
        <position position="181"/>
    </location>
    <ligand>
        <name>Mn(2+)</name>
        <dbReference type="ChEBI" id="CHEBI:29035"/>
    </ligand>
</feature>
<dbReference type="Proteomes" id="UP000247498">
    <property type="component" value="Unassembled WGS sequence"/>
</dbReference>
<evidence type="ECO:0000256" key="5">
    <source>
        <dbReference type="PIRSR" id="PIRSR000349-1"/>
    </source>
</evidence>
<evidence type="ECO:0000256" key="3">
    <source>
        <dbReference type="ARBA" id="ARBA00022723"/>
    </source>
</evidence>
<evidence type="ECO:0000256" key="6">
    <source>
        <dbReference type="RuleBase" id="RU000414"/>
    </source>
</evidence>
<dbReference type="PIRSF" id="PIRSF000349">
    <property type="entry name" value="SODismutase"/>
    <property type="match status" value="1"/>
</dbReference>
<feature type="binding site" evidence="5">
    <location>
        <position position="28"/>
    </location>
    <ligand>
        <name>Mn(2+)</name>
        <dbReference type="ChEBI" id="CHEBI:29035"/>
    </ligand>
</feature>
<gene>
    <name evidence="9" type="ORF">Rsub_02986</name>
</gene>
<keyword evidence="3 5" id="KW-0479">Metal-binding</keyword>
<feature type="domain" description="Manganese/iron superoxide dismutase C-terminal" evidence="8">
    <location>
        <begin position="109"/>
        <end position="212"/>
    </location>
</feature>
<dbReference type="InterPro" id="IPR036324">
    <property type="entry name" value="Mn/Fe_SOD_N_sf"/>
</dbReference>
<name>A0A2V0NSS6_9CHLO</name>
<accession>A0A2V0NSS6</accession>
<dbReference type="PANTHER" id="PTHR43595:SF2">
    <property type="entry name" value="SMALL RIBOSOMAL SUBUNIT PROTEIN MS42"/>
    <property type="match status" value="1"/>
</dbReference>
<feature type="domain" description="Manganese/iron superoxide dismutase N-terminal" evidence="7">
    <location>
        <begin position="7"/>
        <end position="92"/>
    </location>
</feature>
<dbReference type="EC" id="1.15.1.1" evidence="2 6"/>
<keyword evidence="4 6" id="KW-0560">Oxidoreductase</keyword>
<dbReference type="PROSITE" id="PS00088">
    <property type="entry name" value="SOD_MN"/>
    <property type="match status" value="1"/>
</dbReference>
<dbReference type="GO" id="GO:0004784">
    <property type="term" value="F:superoxide dismutase activity"/>
    <property type="evidence" value="ECO:0007669"/>
    <property type="project" value="UniProtKB-EC"/>
</dbReference>
<dbReference type="STRING" id="307507.A0A2V0NSS6"/>
<evidence type="ECO:0000313" key="10">
    <source>
        <dbReference type="Proteomes" id="UP000247498"/>
    </source>
</evidence>
<dbReference type="GO" id="GO:0046872">
    <property type="term" value="F:metal ion binding"/>
    <property type="evidence" value="ECO:0007669"/>
    <property type="project" value="UniProtKB-KW"/>
</dbReference>
<feature type="binding site" evidence="5">
    <location>
        <position position="85"/>
    </location>
    <ligand>
        <name>Mn(2+)</name>
        <dbReference type="ChEBI" id="CHEBI:29035"/>
    </ligand>
</feature>
<dbReference type="GO" id="GO:0005737">
    <property type="term" value="C:cytoplasm"/>
    <property type="evidence" value="ECO:0007669"/>
    <property type="project" value="TreeGrafter"/>
</dbReference>
<evidence type="ECO:0000313" key="9">
    <source>
        <dbReference type="EMBL" id="GBF90686.1"/>
    </source>
</evidence>
<dbReference type="SUPFAM" id="SSF46609">
    <property type="entry name" value="Fe,Mn superoxide dismutase (SOD), N-terminal domain"/>
    <property type="match status" value="1"/>
</dbReference>
<dbReference type="PANTHER" id="PTHR43595">
    <property type="entry name" value="37S RIBOSOMAL PROTEIN S26, MITOCHONDRIAL"/>
    <property type="match status" value="1"/>
</dbReference>
<reference evidence="9 10" key="1">
    <citation type="journal article" date="2018" name="Sci. Rep.">
        <title>Raphidocelis subcapitata (=Pseudokirchneriella subcapitata) provides an insight into genome evolution and environmental adaptations in the Sphaeropleales.</title>
        <authorList>
            <person name="Suzuki S."/>
            <person name="Yamaguchi H."/>
            <person name="Nakajima N."/>
            <person name="Kawachi M."/>
        </authorList>
    </citation>
    <scope>NUCLEOTIDE SEQUENCE [LARGE SCALE GENOMIC DNA]</scope>
    <source>
        <strain evidence="9 10">NIES-35</strain>
    </source>
</reference>
<comment type="caution">
    <text evidence="9">The sequence shown here is derived from an EMBL/GenBank/DDBJ whole genome shotgun (WGS) entry which is preliminary data.</text>
</comment>
<feature type="binding site" evidence="5">
    <location>
        <position position="185"/>
    </location>
    <ligand>
        <name>Mn(2+)</name>
        <dbReference type="ChEBI" id="CHEBI:29035"/>
    </ligand>
</feature>
<evidence type="ECO:0000259" key="7">
    <source>
        <dbReference type="Pfam" id="PF00081"/>
    </source>
</evidence>
<evidence type="ECO:0000256" key="1">
    <source>
        <dbReference type="ARBA" id="ARBA00008714"/>
    </source>
</evidence>
<dbReference type="Gene3D" id="3.55.40.20">
    <property type="entry name" value="Iron/manganese superoxide dismutase, C-terminal domain"/>
    <property type="match status" value="1"/>
</dbReference>
<dbReference type="InterPro" id="IPR001189">
    <property type="entry name" value="Mn/Fe_SOD"/>
</dbReference>
<dbReference type="Pfam" id="PF00081">
    <property type="entry name" value="Sod_Fe_N"/>
    <property type="match status" value="1"/>
</dbReference>
<dbReference type="InterPro" id="IPR019832">
    <property type="entry name" value="Mn/Fe_SOD_C"/>
</dbReference>
<organism evidence="9 10">
    <name type="scientific">Raphidocelis subcapitata</name>
    <dbReference type="NCBI Taxonomy" id="307507"/>
    <lineage>
        <taxon>Eukaryota</taxon>
        <taxon>Viridiplantae</taxon>
        <taxon>Chlorophyta</taxon>
        <taxon>core chlorophytes</taxon>
        <taxon>Chlorophyceae</taxon>
        <taxon>CS clade</taxon>
        <taxon>Sphaeropleales</taxon>
        <taxon>Selenastraceae</taxon>
        <taxon>Raphidocelis</taxon>
    </lineage>
</organism>
<evidence type="ECO:0000256" key="4">
    <source>
        <dbReference type="ARBA" id="ARBA00023002"/>
    </source>
</evidence>
<evidence type="ECO:0000256" key="2">
    <source>
        <dbReference type="ARBA" id="ARBA00012682"/>
    </source>
</evidence>